<keyword evidence="2" id="KW-0812">Transmembrane</keyword>
<feature type="region of interest" description="Disordered" evidence="1">
    <location>
        <begin position="1"/>
        <end position="20"/>
    </location>
</feature>
<dbReference type="InterPro" id="IPR011990">
    <property type="entry name" value="TPR-like_helical_dom_sf"/>
</dbReference>
<dbReference type="SUPFAM" id="SSF48452">
    <property type="entry name" value="TPR-like"/>
    <property type="match status" value="1"/>
</dbReference>
<gene>
    <name evidence="3" type="ORF">C1752_02225</name>
</gene>
<evidence type="ECO:0008006" key="5">
    <source>
        <dbReference type="Google" id="ProtNLM"/>
    </source>
</evidence>
<accession>A0A2W1JJ96</accession>
<evidence type="ECO:0000256" key="1">
    <source>
        <dbReference type="SAM" id="MobiDB-lite"/>
    </source>
</evidence>
<organism evidence="3 4">
    <name type="scientific">Acaryochloris thomasi RCC1774</name>
    <dbReference type="NCBI Taxonomy" id="1764569"/>
    <lineage>
        <taxon>Bacteria</taxon>
        <taxon>Bacillati</taxon>
        <taxon>Cyanobacteriota</taxon>
        <taxon>Cyanophyceae</taxon>
        <taxon>Acaryochloridales</taxon>
        <taxon>Acaryochloridaceae</taxon>
        <taxon>Acaryochloris</taxon>
        <taxon>Acaryochloris thomasi</taxon>
    </lineage>
</organism>
<keyword evidence="2" id="KW-0472">Membrane</keyword>
<feature type="compositionally biased region" description="Polar residues" evidence="1">
    <location>
        <begin position="1"/>
        <end position="14"/>
    </location>
</feature>
<comment type="caution">
    <text evidence="3">The sequence shown here is derived from an EMBL/GenBank/DDBJ whole genome shotgun (WGS) entry which is preliminary data.</text>
</comment>
<reference evidence="3 4" key="1">
    <citation type="journal article" date="2018" name="Sci. Rep.">
        <title>A novel species of the marine cyanobacterium Acaryochloris with a unique pigment content and lifestyle.</title>
        <authorList>
            <person name="Partensky F."/>
            <person name="Six C."/>
            <person name="Ratin M."/>
            <person name="Garczarek L."/>
            <person name="Vaulot D."/>
            <person name="Probert I."/>
            <person name="Calteau A."/>
            <person name="Gourvil P."/>
            <person name="Marie D."/>
            <person name="Grebert T."/>
            <person name="Bouchier C."/>
            <person name="Le Panse S."/>
            <person name="Gachenot M."/>
            <person name="Rodriguez F."/>
            <person name="Garrido J.L."/>
        </authorList>
    </citation>
    <scope>NUCLEOTIDE SEQUENCE [LARGE SCALE GENOMIC DNA]</scope>
    <source>
        <strain evidence="3 4">RCC1774</strain>
    </source>
</reference>
<evidence type="ECO:0000313" key="4">
    <source>
        <dbReference type="Proteomes" id="UP000248857"/>
    </source>
</evidence>
<evidence type="ECO:0000256" key="2">
    <source>
        <dbReference type="SAM" id="Phobius"/>
    </source>
</evidence>
<protein>
    <recommendedName>
        <fullName evidence="5">Outer membrane protein assembly factor BamD</fullName>
    </recommendedName>
</protein>
<sequence length="186" mass="21236">MLDTNARTSSSVNSELDPKQQKMMAAYRTGQSLFERGQYREAVEWLSQANNLGLPNSRIGGEIQMSLVTAYEAAGQREEALTLCRQLNTHPYAETRKQSKRLLYILEAPKLEMRPEWLTQIPDLEQVEERDRNSRITARPLAKPPQPKRVIQPPADPSQVETKDNGFVWFALGIIILTLGSLFWPR</sequence>
<keyword evidence="4" id="KW-1185">Reference proteome</keyword>
<dbReference type="AlphaFoldDB" id="A0A2W1JJ96"/>
<dbReference type="PANTHER" id="PTHR36761">
    <property type="entry name" value="ORF03 PROTEIN"/>
    <property type="match status" value="1"/>
</dbReference>
<feature type="transmembrane region" description="Helical" evidence="2">
    <location>
        <begin position="166"/>
        <end position="184"/>
    </location>
</feature>
<feature type="region of interest" description="Disordered" evidence="1">
    <location>
        <begin position="128"/>
        <end position="159"/>
    </location>
</feature>
<evidence type="ECO:0000313" key="3">
    <source>
        <dbReference type="EMBL" id="PZD73316.1"/>
    </source>
</evidence>
<dbReference type="Gene3D" id="1.25.40.10">
    <property type="entry name" value="Tetratricopeptide repeat domain"/>
    <property type="match status" value="1"/>
</dbReference>
<dbReference type="RefSeq" id="WP_233501536.1">
    <property type="nucleotide sequence ID" value="NZ_CAWNWM010000006.1"/>
</dbReference>
<dbReference type="Proteomes" id="UP000248857">
    <property type="component" value="Unassembled WGS sequence"/>
</dbReference>
<name>A0A2W1JJ96_9CYAN</name>
<proteinExistence type="predicted"/>
<keyword evidence="2" id="KW-1133">Transmembrane helix</keyword>
<dbReference type="PANTHER" id="PTHR36761:SF2">
    <property type="entry name" value="ORF03 PROTEIN"/>
    <property type="match status" value="1"/>
</dbReference>
<dbReference type="EMBL" id="PQWO01000006">
    <property type="protein sequence ID" value="PZD73316.1"/>
    <property type="molecule type" value="Genomic_DNA"/>
</dbReference>